<accession>A0AA41QYF7</accession>
<dbReference type="RefSeq" id="WP_243012991.1">
    <property type="nucleotide sequence ID" value="NZ_JALGAR010000005.1"/>
</dbReference>
<protein>
    <submittedName>
        <fullName evidence="2">Uncharacterized protein</fullName>
    </submittedName>
</protein>
<keyword evidence="3" id="KW-1185">Reference proteome</keyword>
<evidence type="ECO:0000313" key="3">
    <source>
        <dbReference type="Proteomes" id="UP001165341"/>
    </source>
</evidence>
<dbReference type="Proteomes" id="UP001165341">
    <property type="component" value="Unassembled WGS sequence"/>
</dbReference>
<feature type="transmembrane region" description="Helical" evidence="1">
    <location>
        <begin position="147"/>
        <end position="170"/>
    </location>
</feature>
<dbReference type="AlphaFoldDB" id="A0AA41QYF7"/>
<reference evidence="2" key="1">
    <citation type="submission" date="2022-03" db="EMBL/GenBank/DDBJ databases">
        <title>Cryobacterium sp. nov. strain ZS14-85, isolated from Antarctic soil.</title>
        <authorList>
            <person name="Li J."/>
            <person name="Niu G."/>
        </authorList>
    </citation>
    <scope>NUCLEOTIDE SEQUENCE</scope>
    <source>
        <strain evidence="2">ZS14-85</strain>
    </source>
</reference>
<sequence length="190" mass="20519">MSEPTLVRALTPVRGFWIGVVLTVLGLVTVRLLYSTLYGPLNLGWLSSDLVQFAGVLFQGVVLPLGMALMVASLAVRALADTSVVTRSDRHEDPEDTPTWPLRLTARTALVLGLVFAAIGVIFQMNVSTWTQTIQGDSTFLRDFVVYFGGPLSDLVLPLGVLLIAGAWILRTIEERQEAGAPARGGDQAR</sequence>
<feature type="transmembrane region" description="Helical" evidence="1">
    <location>
        <begin position="54"/>
        <end position="80"/>
    </location>
</feature>
<evidence type="ECO:0000313" key="2">
    <source>
        <dbReference type="EMBL" id="MCI4659504.1"/>
    </source>
</evidence>
<evidence type="ECO:0000256" key="1">
    <source>
        <dbReference type="SAM" id="Phobius"/>
    </source>
</evidence>
<comment type="caution">
    <text evidence="2">The sequence shown here is derived from an EMBL/GenBank/DDBJ whole genome shotgun (WGS) entry which is preliminary data.</text>
</comment>
<feature type="transmembrane region" description="Helical" evidence="1">
    <location>
        <begin position="12"/>
        <end position="34"/>
    </location>
</feature>
<gene>
    <name evidence="2" type="ORF">MQH31_17010</name>
</gene>
<organism evidence="2 3">
    <name type="scientific">Cryobacterium zhongshanensis</name>
    <dbReference type="NCBI Taxonomy" id="2928153"/>
    <lineage>
        <taxon>Bacteria</taxon>
        <taxon>Bacillati</taxon>
        <taxon>Actinomycetota</taxon>
        <taxon>Actinomycetes</taxon>
        <taxon>Micrococcales</taxon>
        <taxon>Microbacteriaceae</taxon>
        <taxon>Cryobacterium</taxon>
    </lineage>
</organism>
<proteinExistence type="predicted"/>
<name>A0AA41QYF7_9MICO</name>
<keyword evidence="1" id="KW-1133">Transmembrane helix</keyword>
<dbReference type="EMBL" id="JALGAR010000005">
    <property type="protein sequence ID" value="MCI4659504.1"/>
    <property type="molecule type" value="Genomic_DNA"/>
</dbReference>
<keyword evidence="1" id="KW-0472">Membrane</keyword>
<keyword evidence="1" id="KW-0812">Transmembrane</keyword>
<feature type="transmembrane region" description="Helical" evidence="1">
    <location>
        <begin position="109"/>
        <end position="127"/>
    </location>
</feature>